<dbReference type="AlphaFoldDB" id="A0A8D8FLS1"/>
<organism evidence="2">
    <name type="scientific">Culex pipiens</name>
    <name type="common">House mosquito</name>
    <dbReference type="NCBI Taxonomy" id="7175"/>
    <lineage>
        <taxon>Eukaryota</taxon>
        <taxon>Metazoa</taxon>
        <taxon>Ecdysozoa</taxon>
        <taxon>Arthropoda</taxon>
        <taxon>Hexapoda</taxon>
        <taxon>Insecta</taxon>
        <taxon>Pterygota</taxon>
        <taxon>Neoptera</taxon>
        <taxon>Endopterygota</taxon>
        <taxon>Diptera</taxon>
        <taxon>Nematocera</taxon>
        <taxon>Culicoidea</taxon>
        <taxon>Culicidae</taxon>
        <taxon>Culicinae</taxon>
        <taxon>Culicini</taxon>
        <taxon>Culex</taxon>
        <taxon>Culex</taxon>
    </lineage>
</organism>
<protein>
    <submittedName>
        <fullName evidence="2">(northern house mosquito) hypothetical protein</fullName>
    </submittedName>
</protein>
<name>A0A8D8FLS1_CULPI</name>
<accession>A0A8D8FLS1</accession>
<evidence type="ECO:0000313" key="2">
    <source>
        <dbReference type="EMBL" id="CAG6477492.1"/>
    </source>
</evidence>
<keyword evidence="1" id="KW-0732">Signal</keyword>
<sequence length="155" mass="16742">MSVIILQSCLKCVVARVSVSASSAACSPSGSRSECARLVPASNSAAVPASSGIPCSPGSSSECCSADRSQCLAALPANLDRSSSVQMKSLPETASLELLRDVNQQNLQDQLLLRDDFRLATKIIFLSTNHLQRNRTLHRNQLPQHLYDRNKISLF</sequence>
<evidence type="ECO:0000256" key="1">
    <source>
        <dbReference type="SAM" id="SignalP"/>
    </source>
</evidence>
<feature type="signal peptide" evidence="1">
    <location>
        <begin position="1"/>
        <end position="15"/>
    </location>
</feature>
<proteinExistence type="predicted"/>
<dbReference type="EMBL" id="HBUE01081081">
    <property type="protein sequence ID" value="CAG6477492.1"/>
    <property type="molecule type" value="Transcribed_RNA"/>
</dbReference>
<feature type="chain" id="PRO_5034362011" evidence="1">
    <location>
        <begin position="16"/>
        <end position="155"/>
    </location>
</feature>
<reference evidence="2" key="1">
    <citation type="submission" date="2021-05" db="EMBL/GenBank/DDBJ databases">
        <authorList>
            <person name="Alioto T."/>
            <person name="Alioto T."/>
            <person name="Gomez Garrido J."/>
        </authorList>
    </citation>
    <scope>NUCLEOTIDE SEQUENCE</scope>
</reference>